<feature type="binding site" evidence="15">
    <location>
        <position position="277"/>
    </location>
    <ligand>
        <name>Ca(2+)</name>
        <dbReference type="ChEBI" id="CHEBI:29108"/>
        <label>2</label>
    </ligand>
</feature>
<proteinExistence type="inferred from homology"/>
<comment type="catalytic activity">
    <reaction evidence="1 18">
        <text>2 a phenolic donor + H2O2 = 2 a phenolic radical donor + 2 H2O</text>
        <dbReference type="Rhea" id="RHEA:56136"/>
        <dbReference type="ChEBI" id="CHEBI:15377"/>
        <dbReference type="ChEBI" id="CHEBI:16240"/>
        <dbReference type="ChEBI" id="CHEBI:139520"/>
        <dbReference type="ChEBI" id="CHEBI:139521"/>
        <dbReference type="EC" id="1.11.1.7"/>
    </reaction>
</comment>
<comment type="similarity">
    <text evidence="18">Belongs to the peroxidase family. Classical plant (class III) peroxidase subfamily.</text>
</comment>
<comment type="cofactor">
    <cofactor evidence="15 18">
        <name>heme b</name>
        <dbReference type="ChEBI" id="CHEBI:60344"/>
    </cofactor>
    <text evidence="15 18">Binds 1 heme b (iron(II)-protoporphyrin IX) group per subunit.</text>
</comment>
<dbReference type="OMA" id="NTWANDS"/>
<dbReference type="FunFam" id="1.10.420.10:FF:000001">
    <property type="entry name" value="Peroxidase"/>
    <property type="match status" value="1"/>
</dbReference>
<feature type="binding site" evidence="15">
    <location>
        <position position="272"/>
    </location>
    <ligand>
        <name>Ca(2+)</name>
        <dbReference type="ChEBI" id="CHEBI:29108"/>
        <label>2</label>
    </ligand>
</feature>
<keyword evidence="18" id="KW-0732">Signal</keyword>
<dbReference type="GO" id="GO:0006979">
    <property type="term" value="P:response to oxidative stress"/>
    <property type="evidence" value="ECO:0007669"/>
    <property type="project" value="UniProtKB-UniRule"/>
</dbReference>
<feature type="binding site" evidence="14">
    <location>
        <position position="187"/>
    </location>
    <ligand>
        <name>substrate</name>
    </ligand>
</feature>
<dbReference type="SUPFAM" id="SSF48113">
    <property type="entry name" value="Heme-dependent peroxidases"/>
    <property type="match status" value="1"/>
</dbReference>
<keyword evidence="10 15" id="KW-0408">Iron</keyword>
<feature type="active site" description="Proton acceptor" evidence="13">
    <location>
        <position position="87"/>
    </location>
</feature>
<evidence type="ECO:0000256" key="12">
    <source>
        <dbReference type="ARBA" id="ARBA00023324"/>
    </source>
</evidence>
<dbReference type="CDD" id="cd00693">
    <property type="entry name" value="secretory_peroxidase"/>
    <property type="match status" value="1"/>
</dbReference>
<evidence type="ECO:0000256" key="15">
    <source>
        <dbReference type="PIRSR" id="PIRSR600823-3"/>
    </source>
</evidence>
<feature type="disulfide bond" evidence="17">
    <location>
        <begin position="56"/>
        <end position="139"/>
    </location>
</feature>
<comment type="cofactor">
    <cofactor evidence="15 18">
        <name>Ca(2+)</name>
        <dbReference type="ChEBI" id="CHEBI:29108"/>
    </cofactor>
    <text evidence="15 18">Binds 2 calcium ions per subunit.</text>
</comment>
<organism evidence="20 21">
    <name type="scientific">Cajanus cajan</name>
    <name type="common">Pigeon pea</name>
    <name type="synonym">Cajanus indicus</name>
    <dbReference type="NCBI Taxonomy" id="3821"/>
    <lineage>
        <taxon>Eukaryota</taxon>
        <taxon>Viridiplantae</taxon>
        <taxon>Streptophyta</taxon>
        <taxon>Embryophyta</taxon>
        <taxon>Tracheophyta</taxon>
        <taxon>Spermatophyta</taxon>
        <taxon>Magnoliopsida</taxon>
        <taxon>eudicotyledons</taxon>
        <taxon>Gunneridae</taxon>
        <taxon>Pentapetalae</taxon>
        <taxon>rosids</taxon>
        <taxon>fabids</taxon>
        <taxon>Fabales</taxon>
        <taxon>Fabaceae</taxon>
        <taxon>Papilionoideae</taxon>
        <taxon>50 kb inversion clade</taxon>
        <taxon>NPAAA clade</taxon>
        <taxon>indigoferoid/millettioid clade</taxon>
        <taxon>Phaseoleae</taxon>
        <taxon>Cajanus</taxon>
    </lineage>
</organism>
<feature type="binding site" description="axial binding residue" evidence="15">
    <location>
        <position position="217"/>
    </location>
    <ligand>
        <name>heme b</name>
        <dbReference type="ChEBI" id="CHEBI:60344"/>
    </ligand>
    <ligandPart>
        <name>Fe</name>
        <dbReference type="ChEBI" id="CHEBI:18248"/>
    </ligandPart>
</feature>
<feature type="disulfide bond" evidence="17">
    <location>
        <begin position="224"/>
        <end position="256"/>
    </location>
</feature>
<feature type="domain" description="Plant heme peroxidase family profile" evidence="19">
    <location>
        <begin position="46"/>
        <end position="348"/>
    </location>
</feature>
<keyword evidence="8 15" id="KW-0479">Metal-binding</keyword>
<comment type="function">
    <text evidence="2">Removal of H(2)O(2), oxidation of toxic reductants, biosynthesis and degradation of lignin, suberization, auxin catabolism, response to environmental stresses such as wounding, pathogen attack and oxidative stress. These functions might be dependent on each isozyme/isoform in each plant tissue.</text>
</comment>
<keyword evidence="5 18" id="KW-0964">Secreted</keyword>
<keyword evidence="21" id="KW-1185">Reference proteome</keyword>
<dbReference type="PANTHER" id="PTHR31517:SF46">
    <property type="entry name" value="PEROXIDASE"/>
    <property type="match status" value="1"/>
</dbReference>
<dbReference type="InterPro" id="IPR000823">
    <property type="entry name" value="Peroxidase_pln"/>
</dbReference>
<comment type="similarity">
    <text evidence="3">Belongs to the peroxidase family. Ascorbate peroxidase subfamily.</text>
</comment>
<dbReference type="GO" id="GO:0042744">
    <property type="term" value="P:hydrogen peroxide catabolic process"/>
    <property type="evidence" value="ECO:0007669"/>
    <property type="project" value="UniProtKB-KW"/>
</dbReference>
<evidence type="ECO:0000256" key="17">
    <source>
        <dbReference type="PIRSR" id="PIRSR600823-5"/>
    </source>
</evidence>
<reference evidence="20" key="1">
    <citation type="journal article" date="2012" name="Nat. Biotechnol.">
        <title>Draft genome sequence of pigeonpea (Cajanus cajan), an orphan legume crop of resource-poor farmers.</title>
        <authorList>
            <person name="Varshney R.K."/>
            <person name="Chen W."/>
            <person name="Li Y."/>
            <person name="Bharti A.K."/>
            <person name="Saxena R.K."/>
            <person name="Schlueter J.A."/>
            <person name="Donoghue M.T."/>
            <person name="Azam S."/>
            <person name="Fan G."/>
            <person name="Whaley A.M."/>
            <person name="Farmer A.D."/>
            <person name="Sheridan J."/>
            <person name="Iwata A."/>
            <person name="Tuteja R."/>
            <person name="Penmetsa R.V."/>
            <person name="Wu W."/>
            <person name="Upadhyaya H.D."/>
            <person name="Yang S.P."/>
            <person name="Shah T."/>
            <person name="Saxena K.B."/>
            <person name="Michael T."/>
            <person name="McCombie W.R."/>
            <person name="Yang B."/>
            <person name="Zhang G."/>
            <person name="Yang H."/>
            <person name="Wang J."/>
            <person name="Spillane C."/>
            <person name="Cook D.R."/>
            <person name="May G.D."/>
            <person name="Xu X."/>
            <person name="Jackson S.A."/>
        </authorList>
    </citation>
    <scope>NUCLEOTIDE SEQUENCE [LARGE SCALE GENOMIC DNA]</scope>
</reference>
<gene>
    <name evidence="20" type="ORF">KK1_025708</name>
</gene>
<feature type="binding site" evidence="15">
    <location>
        <position position="269"/>
    </location>
    <ligand>
        <name>Ca(2+)</name>
        <dbReference type="ChEBI" id="CHEBI:29108"/>
        <label>2</label>
    </ligand>
</feature>
<dbReference type="Gene3D" id="1.10.420.10">
    <property type="entry name" value="Peroxidase, domain 2"/>
    <property type="match status" value="1"/>
</dbReference>
<feature type="binding site" evidence="15">
    <location>
        <position position="91"/>
    </location>
    <ligand>
        <name>Ca(2+)</name>
        <dbReference type="ChEBI" id="CHEBI:29108"/>
        <label>1</label>
    </ligand>
</feature>
<dbReference type="GO" id="GO:0140825">
    <property type="term" value="F:lactoperoxidase activity"/>
    <property type="evidence" value="ECO:0007669"/>
    <property type="project" value="UniProtKB-EC"/>
</dbReference>
<feature type="binding site" evidence="15">
    <location>
        <position position="93"/>
    </location>
    <ligand>
        <name>Ca(2+)</name>
        <dbReference type="ChEBI" id="CHEBI:29108"/>
        <label>1</label>
    </ligand>
</feature>
<feature type="binding site" evidence="15">
    <location>
        <position position="218"/>
    </location>
    <ligand>
        <name>Ca(2+)</name>
        <dbReference type="ChEBI" id="CHEBI:29108"/>
        <label>2</label>
    </ligand>
</feature>
<feature type="signal peptide" evidence="18">
    <location>
        <begin position="1"/>
        <end position="18"/>
    </location>
</feature>
<evidence type="ECO:0000256" key="11">
    <source>
        <dbReference type="ARBA" id="ARBA00023157"/>
    </source>
</evidence>
<feature type="binding site" evidence="15">
    <location>
        <position position="109"/>
    </location>
    <ligand>
        <name>Ca(2+)</name>
        <dbReference type="ChEBI" id="CHEBI:29108"/>
        <label>1</label>
    </ligand>
</feature>
<dbReference type="EC" id="1.11.1.7" evidence="4 18"/>
<dbReference type="Gramene" id="C.cajan_24492.t">
    <property type="protein sequence ID" value="C.cajan_24492.t"/>
    <property type="gene ID" value="C.cajan_24492"/>
</dbReference>
<feature type="disulfide bond" evidence="17">
    <location>
        <begin position="145"/>
        <end position="345"/>
    </location>
</feature>
<dbReference type="InterPro" id="IPR019793">
    <property type="entry name" value="Peroxidases_heam-ligand_BS"/>
</dbReference>
<comment type="subcellular location">
    <subcellularLocation>
        <location evidence="18">Secreted</location>
    </subcellularLocation>
</comment>
<evidence type="ECO:0000256" key="8">
    <source>
        <dbReference type="ARBA" id="ARBA00022723"/>
    </source>
</evidence>
<evidence type="ECO:0000256" key="3">
    <source>
        <dbReference type="ARBA" id="ARBA00006873"/>
    </source>
</evidence>
<dbReference type="GO" id="GO:0005576">
    <property type="term" value="C:extracellular region"/>
    <property type="evidence" value="ECO:0007669"/>
    <property type="project" value="UniProtKB-SubCell"/>
</dbReference>
<keyword evidence="6 18" id="KW-0575">Peroxidase</keyword>
<name>A0A151SC97_CAJCA</name>
<keyword evidence="9 18" id="KW-0560">Oxidoreductase</keyword>
<keyword evidence="12 18" id="KW-0376">Hydrogen peroxide</keyword>
<evidence type="ECO:0000256" key="13">
    <source>
        <dbReference type="PIRSR" id="PIRSR600823-1"/>
    </source>
</evidence>
<dbReference type="Proteomes" id="UP000075243">
    <property type="component" value="Unassembled WGS sequence"/>
</dbReference>
<evidence type="ECO:0000256" key="6">
    <source>
        <dbReference type="ARBA" id="ARBA00022559"/>
    </source>
</evidence>
<dbReference type="InterPro" id="IPR002016">
    <property type="entry name" value="Haem_peroxidase"/>
</dbReference>
<dbReference type="PROSITE" id="PS50873">
    <property type="entry name" value="PEROXIDASE_4"/>
    <property type="match status" value="1"/>
</dbReference>
<evidence type="ECO:0000256" key="14">
    <source>
        <dbReference type="PIRSR" id="PIRSR600823-2"/>
    </source>
</evidence>
<dbReference type="GO" id="GO:0020037">
    <property type="term" value="F:heme binding"/>
    <property type="evidence" value="ECO:0007669"/>
    <property type="project" value="UniProtKB-UniRule"/>
</dbReference>
<dbReference type="PROSITE" id="PS00435">
    <property type="entry name" value="PEROXIDASE_1"/>
    <property type="match status" value="1"/>
</dbReference>
<accession>A0A151SC97</accession>
<dbReference type="STRING" id="3821.A0A151SC97"/>
<dbReference type="AlphaFoldDB" id="A0A151SC97"/>
<evidence type="ECO:0000256" key="1">
    <source>
        <dbReference type="ARBA" id="ARBA00000189"/>
    </source>
</evidence>
<protein>
    <recommendedName>
        <fullName evidence="4 18">Peroxidase</fullName>
        <ecNumber evidence="4 18">1.11.1.7</ecNumber>
    </recommendedName>
</protein>
<evidence type="ECO:0000256" key="7">
    <source>
        <dbReference type="ARBA" id="ARBA00022617"/>
    </source>
</evidence>
<evidence type="ECO:0000256" key="9">
    <source>
        <dbReference type="ARBA" id="ARBA00023002"/>
    </source>
</evidence>
<feature type="binding site" evidence="15">
    <location>
        <position position="97"/>
    </location>
    <ligand>
        <name>Ca(2+)</name>
        <dbReference type="ChEBI" id="CHEBI:29108"/>
        <label>1</label>
    </ligand>
</feature>
<dbReference type="PROSITE" id="PS00436">
    <property type="entry name" value="PEROXIDASE_2"/>
    <property type="match status" value="1"/>
</dbReference>
<evidence type="ECO:0000313" key="20">
    <source>
        <dbReference type="EMBL" id="KYP52403.1"/>
    </source>
</evidence>
<dbReference type="InterPro" id="IPR010255">
    <property type="entry name" value="Haem_peroxidase_sf"/>
</dbReference>
<dbReference type="InterPro" id="IPR019794">
    <property type="entry name" value="Peroxidases_AS"/>
</dbReference>
<dbReference type="Gene3D" id="1.10.520.10">
    <property type="match status" value="1"/>
</dbReference>
<dbReference type="FunFam" id="1.10.520.10:FF:000008">
    <property type="entry name" value="Peroxidase"/>
    <property type="match status" value="1"/>
</dbReference>
<evidence type="ECO:0000256" key="10">
    <source>
        <dbReference type="ARBA" id="ARBA00023004"/>
    </source>
</evidence>
<evidence type="ECO:0000313" key="21">
    <source>
        <dbReference type="Proteomes" id="UP000075243"/>
    </source>
</evidence>
<feature type="binding site" evidence="15">
    <location>
        <position position="88"/>
    </location>
    <ligand>
        <name>Ca(2+)</name>
        <dbReference type="ChEBI" id="CHEBI:29108"/>
        <label>1</label>
    </ligand>
</feature>
<evidence type="ECO:0000256" key="4">
    <source>
        <dbReference type="ARBA" id="ARBA00012313"/>
    </source>
</evidence>
<evidence type="ECO:0000256" key="18">
    <source>
        <dbReference type="RuleBase" id="RU362060"/>
    </source>
</evidence>
<feature type="disulfide bond" evidence="17">
    <location>
        <begin position="89"/>
        <end position="94"/>
    </location>
</feature>
<dbReference type="GO" id="GO:0046872">
    <property type="term" value="F:metal ion binding"/>
    <property type="evidence" value="ECO:0007669"/>
    <property type="project" value="UniProtKB-UniRule"/>
</dbReference>
<evidence type="ECO:0000259" key="19">
    <source>
        <dbReference type="PROSITE" id="PS50873"/>
    </source>
</evidence>
<keyword evidence="7 18" id="KW-0349">Heme</keyword>
<dbReference type="InterPro" id="IPR033905">
    <property type="entry name" value="Secretory_peroxidase"/>
</dbReference>
<evidence type="ECO:0000256" key="2">
    <source>
        <dbReference type="ARBA" id="ARBA00002322"/>
    </source>
</evidence>
<evidence type="ECO:0000256" key="16">
    <source>
        <dbReference type="PIRSR" id="PIRSR600823-4"/>
    </source>
</evidence>
<feature type="chain" id="PRO_5007358994" description="Peroxidase" evidence="18">
    <location>
        <begin position="19"/>
        <end position="348"/>
    </location>
</feature>
<sequence length="348" mass="38110">MSLLIVVVLNVGSPCSVTFVSVPCSHFTNFGPQIFGTSELRNQINQLSRHHYAKTCPNVENIVREAVKKKFHQTFVTVPATIRLFFHDCFVQGCDASVLVSSTGNNKAEKDHPDNLSLAGDGFDTVIKAKAAVDAVPLCRNKVSCADILAMATRDVIALAGGPFYQVELGRFDGLRSKASDVNGRLPQPEFNLNQLNSLFAANGLTQTEMIALSGAHTVGFSHCNKFSKRVYNFKNKSRVDPTLNEKYASELRSMCPRNVDPRIAIDMDPATPRSFDHVYFKNLQQGKGLFSSDQVLFSDPRSKPTVNAFASSSKIFHANFAAAMTKLGRVGIKNAQNGNIRTDCSVI</sequence>
<dbReference type="Pfam" id="PF00141">
    <property type="entry name" value="peroxidase"/>
    <property type="match status" value="1"/>
</dbReference>
<keyword evidence="15 18" id="KW-0106">Calcium</keyword>
<dbReference type="PANTHER" id="PTHR31517">
    <property type="match status" value="1"/>
</dbReference>
<dbReference type="PRINTS" id="PR00458">
    <property type="entry name" value="PEROXIDASE"/>
</dbReference>
<evidence type="ECO:0000256" key="5">
    <source>
        <dbReference type="ARBA" id="ARBA00022525"/>
    </source>
</evidence>
<dbReference type="PRINTS" id="PR00461">
    <property type="entry name" value="PLPEROXIDASE"/>
</dbReference>
<dbReference type="EMBL" id="KQ483424">
    <property type="protein sequence ID" value="KYP52403.1"/>
    <property type="molecule type" value="Genomic_DNA"/>
</dbReference>
<keyword evidence="11 17" id="KW-1015">Disulfide bond</keyword>
<feature type="binding site" evidence="15">
    <location>
        <position position="95"/>
    </location>
    <ligand>
        <name>Ca(2+)</name>
        <dbReference type="ChEBI" id="CHEBI:29108"/>
        <label>1</label>
    </ligand>
</feature>
<feature type="site" description="Transition state stabilizer" evidence="16">
    <location>
        <position position="83"/>
    </location>
</feature>